<evidence type="ECO:0000313" key="3">
    <source>
        <dbReference type="EMBL" id="KAG5482388.1"/>
    </source>
</evidence>
<evidence type="ECO:0000313" key="4">
    <source>
        <dbReference type="Proteomes" id="UP000674143"/>
    </source>
</evidence>
<feature type="coiled-coil region" evidence="1">
    <location>
        <begin position="834"/>
        <end position="881"/>
    </location>
</feature>
<comment type="caution">
    <text evidence="3">The sequence shown here is derived from an EMBL/GenBank/DDBJ whole genome shotgun (WGS) entry which is preliminary data.</text>
</comment>
<feature type="region of interest" description="Disordered" evidence="2">
    <location>
        <begin position="32"/>
        <end position="70"/>
    </location>
</feature>
<name>A0A836HJD5_9TRYP</name>
<evidence type="ECO:0000256" key="2">
    <source>
        <dbReference type="SAM" id="MobiDB-lite"/>
    </source>
</evidence>
<dbReference type="EMBL" id="JAFHLR010000016">
    <property type="protein sequence ID" value="KAG5482388.1"/>
    <property type="molecule type" value="Genomic_DNA"/>
</dbReference>
<feature type="region of interest" description="Disordered" evidence="2">
    <location>
        <begin position="164"/>
        <end position="183"/>
    </location>
</feature>
<protein>
    <submittedName>
        <fullName evidence="3">Uncharacterized protein</fullName>
    </submittedName>
</protein>
<feature type="region of interest" description="Disordered" evidence="2">
    <location>
        <begin position="619"/>
        <end position="639"/>
    </location>
</feature>
<accession>A0A836HJD5</accession>
<evidence type="ECO:0000256" key="1">
    <source>
        <dbReference type="SAM" id="Coils"/>
    </source>
</evidence>
<gene>
    <name evidence="3" type="ORF">LSCM4_05646</name>
</gene>
<feature type="region of interest" description="Disordered" evidence="2">
    <location>
        <begin position="192"/>
        <end position="237"/>
    </location>
</feature>
<reference evidence="4" key="2">
    <citation type="journal article" date="2021" name="Sci. Data">
        <title>Chromosome-scale genome sequencing, assembly and annotation of six genomes from subfamily Leishmaniinae.</title>
        <authorList>
            <person name="Almutairi H."/>
            <person name="Urbaniak M.D."/>
            <person name="Bates M.D."/>
            <person name="Jariyapan N."/>
            <person name="Kwakye-Nuako G."/>
            <person name="Thomaz Soccol V."/>
            <person name="Al-Salem W.S."/>
            <person name="Dillon R.J."/>
            <person name="Bates P.A."/>
            <person name="Gatherer D."/>
        </authorList>
    </citation>
    <scope>NUCLEOTIDE SEQUENCE [LARGE SCALE GENOMIC DNA]</scope>
</reference>
<keyword evidence="4" id="KW-1185">Reference proteome</keyword>
<feature type="region of interest" description="Disordered" evidence="2">
    <location>
        <begin position="297"/>
        <end position="319"/>
    </location>
</feature>
<dbReference type="SMR" id="A0A836HJD5"/>
<dbReference type="AlphaFoldDB" id="A0A836HJD5"/>
<dbReference type="Proteomes" id="UP000674143">
    <property type="component" value="Unassembled WGS sequence"/>
</dbReference>
<feature type="coiled-coil region" evidence="1">
    <location>
        <begin position="531"/>
        <end position="565"/>
    </location>
</feature>
<reference evidence="4" key="1">
    <citation type="journal article" date="2021" name="Microbiol. Resour. Announc.">
        <title>LGAAP: Leishmaniinae Genome Assembly and Annotation Pipeline.</title>
        <authorList>
            <person name="Almutairi H."/>
            <person name="Urbaniak M.D."/>
            <person name="Bates M.D."/>
            <person name="Jariyapan N."/>
            <person name="Kwakye-Nuako G."/>
            <person name="Thomaz-Soccol V."/>
            <person name="Al-Salem W.S."/>
            <person name="Dillon R.J."/>
            <person name="Bates P.A."/>
            <person name="Gatherer D."/>
        </authorList>
    </citation>
    <scope>NUCLEOTIDE SEQUENCE [LARGE SCALE GENOMIC DNA]</scope>
</reference>
<organism evidence="3 4">
    <name type="scientific">Leishmania orientalis</name>
    <dbReference type="NCBI Taxonomy" id="2249476"/>
    <lineage>
        <taxon>Eukaryota</taxon>
        <taxon>Discoba</taxon>
        <taxon>Euglenozoa</taxon>
        <taxon>Kinetoplastea</taxon>
        <taxon>Metakinetoplastina</taxon>
        <taxon>Trypanosomatida</taxon>
        <taxon>Trypanosomatidae</taxon>
        <taxon>Leishmaniinae</taxon>
        <taxon>Leishmania</taxon>
    </lineage>
</organism>
<dbReference type="KEGG" id="loi:92361514"/>
<feature type="compositionally biased region" description="Low complexity" evidence="2">
    <location>
        <begin position="211"/>
        <end position="222"/>
    </location>
</feature>
<dbReference type="RefSeq" id="XP_067064394.1">
    <property type="nucleotide sequence ID" value="XM_067207580.1"/>
</dbReference>
<proteinExistence type="predicted"/>
<keyword evidence="1" id="KW-0175">Coiled coil</keyword>
<dbReference type="GeneID" id="92361514"/>
<sequence length="896" mass="97421">MQRTSPHVAESHAGHLPFLPTATEFLMKDASSEHGGEATMNSLTPAPSGTDALRPLSSSPEVRRGEDSPTMELCPDVIGLHTSSTANGEEHDVATTSAVVSENGVAAATQQDDTAATPGESGTTPVNVVPPAAPTLPAVAAEPAVLASSAPELSSALRLPVTASGTGGATIPGAKAGGQTSTEHMSPIHLTSLAPNPLATNRSGFRSHGDASGASARAPGSREPLKHSSASRRLAPGVMPVHRRNHFSGYDGVNYENFFFFNEDAATFGIGTVGLVAATAKPVAGAPCTARRGLWSSAHRRRAAGERRQRSASQLPPALPSCKASPYPALGAAGAASTAPCYYTPACYTSPAVDGVTAWEQRQEEYQNWRCENLIGSTYYRLSNPSDAEVCSWRGTEANDSVPSLHNVADAPVLYSAEEIRRIERLRLRGLQAERTARSTARAHRQAAYEEEVLVQRVRKLRGEAVDLPDSYLRATYPDPSTLTGYAELVAEDAKDRIYPGPHRSKAASGYLANPQRVVKDHHRAMQHHLVAMQQARLDREAKRLKAAERQRRDTAAQLTDCQLQQAAYLASWMKDRPRVRRAREVEERVLNQWNAKAQTRERELRALYTSQESAAVTACQQEPRAHGSAAQSNSRKGIPEGTCLDQEVQPFSSTTAAEYCGAAARSSSEVPDPSGAASLPSQAAAPLVRVVTRQAAGEKSPPAARPVTPILRPVTPALPPSQLVGPTSTNFFNEVKQWAREFSSPNTVPTNGADAAYRRAWRAELQEAQLFLNRDATQRQRVDIARRVQEAREKAFEGHWRQAERERHEKRELAMRRADHTQTDVETASAIRLELHEEAHRAQQQRMVQAAERYTETQFLRQQSKQREMVLRSLEAAELQQLRVKVSSALAANRE</sequence>